<organism evidence="2 3">
    <name type="scientific">Aspergillus steynii IBT 23096</name>
    <dbReference type="NCBI Taxonomy" id="1392250"/>
    <lineage>
        <taxon>Eukaryota</taxon>
        <taxon>Fungi</taxon>
        <taxon>Dikarya</taxon>
        <taxon>Ascomycota</taxon>
        <taxon>Pezizomycotina</taxon>
        <taxon>Eurotiomycetes</taxon>
        <taxon>Eurotiomycetidae</taxon>
        <taxon>Eurotiales</taxon>
        <taxon>Aspergillaceae</taxon>
        <taxon>Aspergillus</taxon>
        <taxon>Aspergillus subgen. Circumdati</taxon>
    </lineage>
</organism>
<keyword evidence="3" id="KW-1185">Reference proteome</keyword>
<dbReference type="RefSeq" id="XP_024705147.1">
    <property type="nucleotide sequence ID" value="XM_024854093.1"/>
</dbReference>
<proteinExistence type="predicted"/>
<comment type="caution">
    <text evidence="2">The sequence shown here is derived from an EMBL/GenBank/DDBJ whole genome shotgun (WGS) entry which is preliminary data.</text>
</comment>
<dbReference type="EMBL" id="MSFO01000004">
    <property type="protein sequence ID" value="PLB49845.1"/>
    <property type="molecule type" value="Genomic_DNA"/>
</dbReference>
<dbReference type="VEuPathDB" id="FungiDB:P170DRAFT_496136"/>
<name>A0A2I2GAD5_9EURO</name>
<evidence type="ECO:0000313" key="3">
    <source>
        <dbReference type="Proteomes" id="UP000234275"/>
    </source>
</evidence>
<dbReference type="Proteomes" id="UP000234275">
    <property type="component" value="Unassembled WGS sequence"/>
</dbReference>
<gene>
    <name evidence="2" type="ORF">P170DRAFT_496136</name>
</gene>
<evidence type="ECO:0000256" key="1">
    <source>
        <dbReference type="SAM" id="MobiDB-lite"/>
    </source>
</evidence>
<sequence length="203" mass="22077">MELSTPGPSMPSESMTPVGMEFVAIYIGPEPFKREIDMYRYALQSMRKGRCYLMMPNASAPATKWILMRVEVDASLGLGVEESAFHHATSILMAITDPKRRPMKAAVINGHPTFNADGTRSSEGDWVNWGSNINAGQTGAGVSTFLRGPPTDTPSPFREPGQRRRVSFANCSHLNEGSVIVKSGSYEQQDPVGTGRPTPSEGK</sequence>
<feature type="region of interest" description="Disordered" evidence="1">
    <location>
        <begin position="179"/>
        <end position="203"/>
    </location>
</feature>
<protein>
    <submittedName>
        <fullName evidence="2">Uncharacterized protein</fullName>
    </submittedName>
</protein>
<reference evidence="2 3" key="1">
    <citation type="submission" date="2016-12" db="EMBL/GenBank/DDBJ databases">
        <title>The genomes of Aspergillus section Nigri reveals drivers in fungal speciation.</title>
        <authorList>
            <consortium name="DOE Joint Genome Institute"/>
            <person name="Vesth T.C."/>
            <person name="Nybo J."/>
            <person name="Theobald S."/>
            <person name="Brandl J."/>
            <person name="Frisvad J.C."/>
            <person name="Nielsen K.F."/>
            <person name="Lyhne E.K."/>
            <person name="Kogle M.E."/>
            <person name="Kuo A."/>
            <person name="Riley R."/>
            <person name="Clum A."/>
            <person name="Nolan M."/>
            <person name="Lipzen A."/>
            <person name="Salamov A."/>
            <person name="Henrissat B."/>
            <person name="Wiebenga A."/>
            <person name="De Vries R.P."/>
            <person name="Grigoriev I.V."/>
            <person name="Mortensen U.H."/>
            <person name="Andersen M.R."/>
            <person name="Baker S.E."/>
        </authorList>
    </citation>
    <scope>NUCLEOTIDE SEQUENCE [LARGE SCALE GENOMIC DNA]</scope>
    <source>
        <strain evidence="2 3">IBT 23096</strain>
    </source>
</reference>
<accession>A0A2I2GAD5</accession>
<dbReference type="OrthoDB" id="4491223at2759"/>
<dbReference type="GeneID" id="36561798"/>
<evidence type="ECO:0000313" key="2">
    <source>
        <dbReference type="EMBL" id="PLB49845.1"/>
    </source>
</evidence>
<dbReference type="AlphaFoldDB" id="A0A2I2GAD5"/>